<dbReference type="AlphaFoldDB" id="A0A8J7DY13"/>
<evidence type="ECO:0000259" key="1">
    <source>
        <dbReference type="Pfam" id="PF05899"/>
    </source>
</evidence>
<dbReference type="PANTHER" id="PTHR33271">
    <property type="entry name" value="OS04G0445200 PROTEIN"/>
    <property type="match status" value="1"/>
</dbReference>
<reference evidence="2" key="1">
    <citation type="submission" date="2020-10" db="EMBL/GenBank/DDBJ databases">
        <authorList>
            <person name="Castelo-Branco R."/>
            <person name="Eusebio N."/>
            <person name="Adriana R."/>
            <person name="Vieira A."/>
            <person name="Brugerolle De Fraissinette N."/>
            <person name="Rezende De Castro R."/>
            <person name="Schneider M.P."/>
            <person name="Vasconcelos V."/>
            <person name="Leao P.N."/>
        </authorList>
    </citation>
    <scope>NUCLEOTIDE SEQUENCE</scope>
    <source>
        <strain evidence="2">LEGE 07157</strain>
    </source>
</reference>
<dbReference type="SUPFAM" id="SSF51182">
    <property type="entry name" value="RmlC-like cupins"/>
    <property type="match status" value="1"/>
</dbReference>
<gene>
    <name evidence="2" type="ORF">IQ249_16580</name>
</gene>
<feature type="domain" description="(S)-ureidoglycine aminohydrolase cupin" evidence="1">
    <location>
        <begin position="21"/>
        <end position="93"/>
    </location>
</feature>
<keyword evidence="3" id="KW-1185">Reference proteome</keyword>
<organism evidence="2 3">
    <name type="scientific">Lusitaniella coriacea LEGE 07157</name>
    <dbReference type="NCBI Taxonomy" id="945747"/>
    <lineage>
        <taxon>Bacteria</taxon>
        <taxon>Bacillati</taxon>
        <taxon>Cyanobacteriota</taxon>
        <taxon>Cyanophyceae</taxon>
        <taxon>Spirulinales</taxon>
        <taxon>Lusitaniellaceae</taxon>
        <taxon>Lusitaniella</taxon>
    </lineage>
</organism>
<comment type="caution">
    <text evidence="2">The sequence shown here is derived from an EMBL/GenBank/DDBJ whole genome shotgun (WGS) entry which is preliminary data.</text>
</comment>
<dbReference type="CDD" id="cd02227">
    <property type="entry name" value="cupin_TM1112-like"/>
    <property type="match status" value="1"/>
</dbReference>
<protein>
    <submittedName>
        <fullName evidence="2">Cupin domain-containing protein</fullName>
    </submittedName>
</protein>
<sequence length="96" mass="10953">MSTQNATKIQIERQPDSNRLNELGVKSWSIWEKEVSEFPWTYDTSETCYFLEGDVIVTPDGGESVSMGKGDLVTFPAGMSCTWNILKPVRKHYQFD</sequence>
<evidence type="ECO:0000313" key="3">
    <source>
        <dbReference type="Proteomes" id="UP000654482"/>
    </source>
</evidence>
<evidence type="ECO:0000313" key="2">
    <source>
        <dbReference type="EMBL" id="MBE9117516.1"/>
    </source>
</evidence>
<dbReference type="Gene3D" id="2.60.120.10">
    <property type="entry name" value="Jelly Rolls"/>
    <property type="match status" value="1"/>
</dbReference>
<dbReference type="InterPro" id="IPR008579">
    <property type="entry name" value="UGlyAH_Cupin_dom"/>
</dbReference>
<accession>A0A8J7DY13</accession>
<dbReference type="Proteomes" id="UP000654482">
    <property type="component" value="Unassembled WGS sequence"/>
</dbReference>
<dbReference type="EMBL" id="JADEWZ010000026">
    <property type="protein sequence ID" value="MBE9117516.1"/>
    <property type="molecule type" value="Genomic_DNA"/>
</dbReference>
<dbReference type="InterPro" id="IPR014710">
    <property type="entry name" value="RmlC-like_jellyroll"/>
</dbReference>
<dbReference type="RefSeq" id="WP_194030604.1">
    <property type="nucleotide sequence ID" value="NZ_JADEWZ010000026.1"/>
</dbReference>
<dbReference type="InterPro" id="IPR011051">
    <property type="entry name" value="RmlC_Cupin_sf"/>
</dbReference>
<proteinExistence type="predicted"/>
<name>A0A8J7DY13_9CYAN</name>
<dbReference type="Pfam" id="PF05899">
    <property type="entry name" value="Cupin_3"/>
    <property type="match status" value="1"/>
</dbReference>
<dbReference type="PANTHER" id="PTHR33271:SF22">
    <property type="entry name" value="OS04G0445200 PROTEIN"/>
    <property type="match status" value="1"/>
</dbReference>